<feature type="compositionally biased region" description="Pro residues" evidence="1">
    <location>
        <begin position="151"/>
        <end position="160"/>
    </location>
</feature>
<name>A0AA88HII7_ARTSF</name>
<reference evidence="2" key="1">
    <citation type="submission" date="2023-07" db="EMBL/GenBank/DDBJ databases">
        <title>Chromosome-level genome assembly of Artemia franciscana.</title>
        <authorList>
            <person name="Jo E."/>
        </authorList>
    </citation>
    <scope>NUCLEOTIDE SEQUENCE</scope>
    <source>
        <tissue evidence="2">Whole body</tissue>
    </source>
</reference>
<feature type="region of interest" description="Disordered" evidence="1">
    <location>
        <begin position="135"/>
        <end position="204"/>
    </location>
</feature>
<comment type="caution">
    <text evidence="2">The sequence shown here is derived from an EMBL/GenBank/DDBJ whole genome shotgun (WGS) entry which is preliminary data.</text>
</comment>
<protein>
    <submittedName>
        <fullName evidence="2">Uncharacterized protein</fullName>
    </submittedName>
</protein>
<keyword evidence="3" id="KW-1185">Reference proteome</keyword>
<dbReference type="AlphaFoldDB" id="A0AA88HII7"/>
<feature type="compositionally biased region" description="Basic and acidic residues" evidence="1">
    <location>
        <begin position="135"/>
        <end position="144"/>
    </location>
</feature>
<accession>A0AA88HII7</accession>
<proteinExistence type="predicted"/>
<dbReference type="EMBL" id="JAVRJZ010000015">
    <property type="protein sequence ID" value="KAK2712660.1"/>
    <property type="molecule type" value="Genomic_DNA"/>
</dbReference>
<sequence>MDQEAIVAMLLQTFKLSMEAMDDRLASFVTHFSTTVHAGEAAIQSAAITAAMSPILIAKFSKDGDINTCLNNLLVCSYTNLWDKSTWTVRLGGFADKKSCQSYFDSPTKPNCQHFGKKKPNIRVLVSRRIKNYSQKELKQDESAPRMIDSPPMPSIPDSPTPKDGRVDLPENDIWTTDVDSRNTGRRDERKKSRKKKCIERDLH</sequence>
<evidence type="ECO:0000256" key="1">
    <source>
        <dbReference type="SAM" id="MobiDB-lite"/>
    </source>
</evidence>
<organism evidence="2 3">
    <name type="scientific">Artemia franciscana</name>
    <name type="common">Brine shrimp</name>
    <name type="synonym">Artemia sanfranciscana</name>
    <dbReference type="NCBI Taxonomy" id="6661"/>
    <lineage>
        <taxon>Eukaryota</taxon>
        <taxon>Metazoa</taxon>
        <taxon>Ecdysozoa</taxon>
        <taxon>Arthropoda</taxon>
        <taxon>Crustacea</taxon>
        <taxon>Branchiopoda</taxon>
        <taxon>Anostraca</taxon>
        <taxon>Artemiidae</taxon>
        <taxon>Artemia</taxon>
    </lineage>
</organism>
<dbReference type="Proteomes" id="UP001187531">
    <property type="component" value="Unassembled WGS sequence"/>
</dbReference>
<feature type="compositionally biased region" description="Basic and acidic residues" evidence="1">
    <location>
        <begin position="179"/>
        <end position="191"/>
    </location>
</feature>
<gene>
    <name evidence="2" type="ORF">QYM36_011370</name>
</gene>
<evidence type="ECO:0000313" key="3">
    <source>
        <dbReference type="Proteomes" id="UP001187531"/>
    </source>
</evidence>
<evidence type="ECO:0000313" key="2">
    <source>
        <dbReference type="EMBL" id="KAK2712660.1"/>
    </source>
</evidence>